<dbReference type="AlphaFoldDB" id="A0A5J4VEL2"/>
<dbReference type="InterPro" id="IPR016024">
    <property type="entry name" value="ARM-type_fold"/>
</dbReference>
<organism evidence="1 2">
    <name type="scientific">Streblomastix strix</name>
    <dbReference type="NCBI Taxonomy" id="222440"/>
    <lineage>
        <taxon>Eukaryota</taxon>
        <taxon>Metamonada</taxon>
        <taxon>Preaxostyla</taxon>
        <taxon>Oxymonadida</taxon>
        <taxon>Streblomastigidae</taxon>
        <taxon>Streblomastix</taxon>
    </lineage>
</organism>
<sequence>MERLIRKYANNLTQLTSINKLVGSISLTVVNQIHSGTIRLLTERGRDEENSTILHRIGLSVIAPLLNHTNIDVKSDIISSMRNILFSEKGRQNKEKGLEMYHQLKDDGTLTIIGESCVINGENEQIIKDGSYVYGKIMRARDIEDNLKEILIRQLKLMVFEEKSVEKVADLIDVLCGLAYGKYNLPVIASKDFIQSAIVLIQSPDEYVQGSILELLLIMAENCDAVIQQQVKQAVSDHGFIQLIGIYELELYNHGVVQTLARYITIPTSEKTLIVYLPPNRKQIIDNHYAYYTIILIDY</sequence>
<name>A0A5J4VEL2_9EUKA</name>
<accession>A0A5J4VEL2</accession>
<evidence type="ECO:0000313" key="1">
    <source>
        <dbReference type="EMBL" id="KAA6381038.1"/>
    </source>
</evidence>
<comment type="caution">
    <text evidence="1">The sequence shown here is derived from an EMBL/GenBank/DDBJ whole genome shotgun (WGS) entry which is preliminary data.</text>
</comment>
<reference evidence="1 2" key="1">
    <citation type="submission" date="2019-03" db="EMBL/GenBank/DDBJ databases">
        <title>Single cell metagenomics reveals metabolic interactions within the superorganism composed of flagellate Streblomastix strix and complex community of Bacteroidetes bacteria on its surface.</title>
        <authorList>
            <person name="Treitli S.C."/>
            <person name="Kolisko M."/>
            <person name="Husnik F."/>
            <person name="Keeling P."/>
            <person name="Hampl V."/>
        </authorList>
    </citation>
    <scope>NUCLEOTIDE SEQUENCE [LARGE SCALE GENOMIC DNA]</scope>
    <source>
        <strain evidence="1">ST1C</strain>
    </source>
</reference>
<dbReference type="Gene3D" id="1.25.10.10">
    <property type="entry name" value="Leucine-rich Repeat Variant"/>
    <property type="match status" value="1"/>
</dbReference>
<dbReference type="InterPro" id="IPR011989">
    <property type="entry name" value="ARM-like"/>
</dbReference>
<gene>
    <name evidence="1" type="ORF">EZS28_023434</name>
</gene>
<evidence type="ECO:0000313" key="2">
    <source>
        <dbReference type="Proteomes" id="UP000324800"/>
    </source>
</evidence>
<proteinExistence type="predicted"/>
<dbReference type="EMBL" id="SNRW01007563">
    <property type="protein sequence ID" value="KAA6381038.1"/>
    <property type="molecule type" value="Genomic_DNA"/>
</dbReference>
<dbReference type="Proteomes" id="UP000324800">
    <property type="component" value="Unassembled WGS sequence"/>
</dbReference>
<protein>
    <submittedName>
        <fullName evidence="1">Uncharacterized protein</fullName>
    </submittedName>
</protein>
<dbReference type="SUPFAM" id="SSF48371">
    <property type="entry name" value="ARM repeat"/>
    <property type="match status" value="1"/>
</dbReference>